<organism evidence="2 3">
    <name type="scientific">Drosophila albomicans</name>
    <name type="common">Fruit fly</name>
    <dbReference type="NCBI Taxonomy" id="7291"/>
    <lineage>
        <taxon>Eukaryota</taxon>
        <taxon>Metazoa</taxon>
        <taxon>Ecdysozoa</taxon>
        <taxon>Arthropoda</taxon>
        <taxon>Hexapoda</taxon>
        <taxon>Insecta</taxon>
        <taxon>Pterygota</taxon>
        <taxon>Neoptera</taxon>
        <taxon>Endopterygota</taxon>
        <taxon>Diptera</taxon>
        <taxon>Brachycera</taxon>
        <taxon>Muscomorpha</taxon>
        <taxon>Ephydroidea</taxon>
        <taxon>Drosophilidae</taxon>
        <taxon>Drosophila</taxon>
    </lineage>
</organism>
<dbReference type="AlphaFoldDB" id="A0A6P8XNT3"/>
<reference evidence="3" key="1">
    <citation type="submission" date="2025-08" db="UniProtKB">
        <authorList>
            <consortium name="RefSeq"/>
        </authorList>
    </citation>
    <scope>IDENTIFICATION</scope>
    <source>
        <strain evidence="3">15112-1751.03</strain>
        <tissue evidence="3">Whole Adult</tissue>
    </source>
</reference>
<protein>
    <submittedName>
        <fullName evidence="3">Calcium-binding protein P</fullName>
    </submittedName>
</protein>
<accession>A0A6P8XNT3</accession>
<feature type="chain" id="PRO_5028175823" evidence="1">
    <location>
        <begin position="21"/>
        <end position="268"/>
    </location>
</feature>
<feature type="signal peptide" evidence="1">
    <location>
        <begin position="1"/>
        <end position="20"/>
    </location>
</feature>
<sequence>MHCKFIYLLLSLMVIGLTQGSSQYSRDESSEDNKTQFNLASTFSGDINSNRHHARAHLNSQLYPDVAQQPYQQPSVGYISTDIDQPSAHENGGNGLGTLGVVQPNPVSNLPTPVVGGTRPQQPVASIYPALPVPGYPAQGVPGYAALPQPPVSGYPGAFGQPQAVYPGYGYPGVYLPQYPAYPGYPGQQGWPGNIPVVTHPQGAPTSYQNQQQYQPQDHYDRSFKMNTEYKEDGVHTGPFEVLNNHNRQGYGSGYGGGYNGAYNRPGY</sequence>
<evidence type="ECO:0000256" key="1">
    <source>
        <dbReference type="SAM" id="SignalP"/>
    </source>
</evidence>
<dbReference type="OrthoDB" id="7872151at2759"/>
<name>A0A6P8XNT3_DROAB</name>
<dbReference type="RefSeq" id="XP_034112970.1">
    <property type="nucleotide sequence ID" value="XM_034257079.2"/>
</dbReference>
<evidence type="ECO:0000313" key="3">
    <source>
        <dbReference type="RefSeq" id="XP_034112970.1"/>
    </source>
</evidence>
<proteinExistence type="predicted"/>
<keyword evidence="1" id="KW-0732">Signal</keyword>
<keyword evidence="2" id="KW-1185">Reference proteome</keyword>
<gene>
    <name evidence="3" type="primary">LOC117573709</name>
</gene>
<evidence type="ECO:0000313" key="2">
    <source>
        <dbReference type="Proteomes" id="UP000515160"/>
    </source>
</evidence>
<dbReference type="Proteomes" id="UP000515160">
    <property type="component" value="Chromosome 2R"/>
</dbReference>
<dbReference type="GeneID" id="117573709"/>